<sequence>MAGDDVVPKAGRLTDKYPFAFSDFGRGTPCVYKSGTRWATQSPTVLGKSLVREPRPVYGHAIRPTWVAIGTRICDQLESIGILWTCVNPFAYANAGESKPFCPLIICVGVNPDSLSYEDAVAGAVVVKDILASAGFPNIEVAFIESVMHRTVTSTTASPKLLSFNPLINKVPNLRKPFSPALGLAIASRAHPSYEGTAALYFCLPGGNSGRRVAVLTCAHVARPLPVHANTGKNSQCREEIVALGVQGYNKAIGAMMSTIGDHLLAIDAWNDSLRRLGEPAEGEDEDVAEKRAEYLDLVEKAKREINKVKAIHAEVTENFSTLDQRTLGFVLHSENIEVPVEPYKFTNDWALIELYNEKIDWTTFKGNKVWVADNLSTADYGRMMFPQPQDRKDYKYPPDGLLQAFGIVQDAEMRNPQHLDVHGEKCLLVVKNGLTTGTTIGRLNGLESFTHVYNKEYDISQKSLEIAVLPYDNAHGKFSEAGDSGSVVLDRDGRIVGILTGGSGAADETDTAYLTPYWWVEKQVKDKFPGAFLYDVVA</sequence>
<keyword evidence="3" id="KW-1185">Reference proteome</keyword>
<evidence type="ECO:0000256" key="1">
    <source>
        <dbReference type="SAM" id="Coils"/>
    </source>
</evidence>
<dbReference type="SUPFAM" id="SSF50494">
    <property type="entry name" value="Trypsin-like serine proteases"/>
    <property type="match status" value="1"/>
</dbReference>
<proteinExistence type="predicted"/>
<protein>
    <recommendedName>
        <fullName evidence="4">Peptidase S1 domain-containing protein</fullName>
    </recommendedName>
</protein>
<gene>
    <name evidence="2" type="ORF">CYLTODRAFT_401450</name>
</gene>
<dbReference type="OrthoDB" id="5424209at2759"/>
<feature type="coiled-coil region" evidence="1">
    <location>
        <begin position="292"/>
        <end position="319"/>
    </location>
</feature>
<dbReference type="EMBL" id="KN880620">
    <property type="protein sequence ID" value="KIY64744.1"/>
    <property type="molecule type" value="Genomic_DNA"/>
</dbReference>
<dbReference type="InterPro" id="IPR009003">
    <property type="entry name" value="Peptidase_S1_PA"/>
</dbReference>
<accession>A0A0D7B3K8</accession>
<evidence type="ECO:0008006" key="4">
    <source>
        <dbReference type="Google" id="ProtNLM"/>
    </source>
</evidence>
<evidence type="ECO:0000313" key="3">
    <source>
        <dbReference type="Proteomes" id="UP000054007"/>
    </source>
</evidence>
<name>A0A0D7B3K8_9AGAR</name>
<organism evidence="2 3">
    <name type="scientific">Cylindrobasidium torrendii FP15055 ss-10</name>
    <dbReference type="NCBI Taxonomy" id="1314674"/>
    <lineage>
        <taxon>Eukaryota</taxon>
        <taxon>Fungi</taxon>
        <taxon>Dikarya</taxon>
        <taxon>Basidiomycota</taxon>
        <taxon>Agaricomycotina</taxon>
        <taxon>Agaricomycetes</taxon>
        <taxon>Agaricomycetidae</taxon>
        <taxon>Agaricales</taxon>
        <taxon>Marasmiineae</taxon>
        <taxon>Physalacriaceae</taxon>
        <taxon>Cylindrobasidium</taxon>
    </lineage>
</organism>
<evidence type="ECO:0000313" key="2">
    <source>
        <dbReference type="EMBL" id="KIY64744.1"/>
    </source>
</evidence>
<dbReference type="AlphaFoldDB" id="A0A0D7B3K8"/>
<keyword evidence="1" id="KW-0175">Coiled coil</keyword>
<dbReference type="InterPro" id="IPR043504">
    <property type="entry name" value="Peptidase_S1_PA_chymotrypsin"/>
</dbReference>
<dbReference type="Proteomes" id="UP000054007">
    <property type="component" value="Unassembled WGS sequence"/>
</dbReference>
<reference evidence="2 3" key="1">
    <citation type="journal article" date="2015" name="Fungal Genet. Biol.">
        <title>Evolution of novel wood decay mechanisms in Agaricales revealed by the genome sequences of Fistulina hepatica and Cylindrobasidium torrendii.</title>
        <authorList>
            <person name="Floudas D."/>
            <person name="Held B.W."/>
            <person name="Riley R."/>
            <person name="Nagy L.G."/>
            <person name="Koehler G."/>
            <person name="Ransdell A.S."/>
            <person name="Younus H."/>
            <person name="Chow J."/>
            <person name="Chiniquy J."/>
            <person name="Lipzen A."/>
            <person name="Tritt A."/>
            <person name="Sun H."/>
            <person name="Haridas S."/>
            <person name="LaButti K."/>
            <person name="Ohm R.A."/>
            <person name="Kues U."/>
            <person name="Blanchette R.A."/>
            <person name="Grigoriev I.V."/>
            <person name="Minto R.E."/>
            <person name="Hibbett D.S."/>
        </authorList>
    </citation>
    <scope>NUCLEOTIDE SEQUENCE [LARGE SCALE GENOMIC DNA]</scope>
    <source>
        <strain evidence="2 3">FP15055 ss-10</strain>
    </source>
</reference>
<dbReference type="Gene3D" id="2.40.10.10">
    <property type="entry name" value="Trypsin-like serine proteases"/>
    <property type="match status" value="1"/>
</dbReference>